<dbReference type="Pfam" id="PF11437">
    <property type="entry name" value="Vanabin-2"/>
    <property type="match status" value="1"/>
</dbReference>
<sequence>MKATLVICICVLLTVVGGRKIDKERNSGVRRSMRKMEPGMNKELLRIINREVDMRPHRGGKRGPGMVCRTQCTNTCVPVGACKAECLGKCGSTRIPKLCSKNCIMNECPISVCIQCIKKCFNEIQVCREKSCPSECPSRLKGKQAMRLPACRKCMVKNCREVLEKMLGPKPSEGSKEKESAAAKKEPTGIKANNDKKNSTGIRNETERGSDKLDGKNLNGNELNKQPNNASKEDGNQAGRDDEDDDVDDDE</sequence>
<reference evidence="3" key="4">
    <citation type="submission" date="2025-09" db="UniProtKB">
        <authorList>
            <consortium name="Ensembl"/>
        </authorList>
    </citation>
    <scope>IDENTIFICATION</scope>
</reference>
<feature type="compositionally biased region" description="Basic and acidic residues" evidence="1">
    <location>
        <begin position="173"/>
        <end position="215"/>
    </location>
</feature>
<feature type="chain" id="PRO_5003343262" evidence="2">
    <location>
        <begin position="19"/>
        <end position="251"/>
    </location>
</feature>
<protein>
    <submittedName>
        <fullName evidence="3">Vanadium-binding protein 2</fullName>
    </submittedName>
</protein>
<feature type="signal peptide" evidence="2">
    <location>
        <begin position="1"/>
        <end position="18"/>
    </location>
</feature>
<evidence type="ECO:0000313" key="3">
    <source>
        <dbReference type="Ensembl" id="ENSCINP00000022343.2"/>
    </source>
</evidence>
<keyword evidence="2" id="KW-0732">Signal</keyword>
<keyword evidence="4" id="KW-1185">Reference proteome</keyword>
<dbReference type="InterPro" id="IPR037242">
    <property type="entry name" value="Vanabin-2_sf"/>
</dbReference>
<dbReference type="InParanoid" id="F6T9H4"/>
<dbReference type="EMBL" id="EAAA01001622">
    <property type="status" value="NOT_ANNOTATED_CDS"/>
    <property type="molecule type" value="Genomic_DNA"/>
</dbReference>
<feature type="compositionally biased region" description="Acidic residues" evidence="1">
    <location>
        <begin position="241"/>
        <end position="251"/>
    </location>
</feature>
<feature type="region of interest" description="Disordered" evidence="1">
    <location>
        <begin position="167"/>
        <end position="251"/>
    </location>
</feature>
<reference evidence="3" key="2">
    <citation type="journal article" date="2008" name="Genome Biol.">
        <title>Improved genome assembly and evidence-based global gene model set for the chordate Ciona intestinalis: new insight into intron and operon populations.</title>
        <authorList>
            <person name="Satou Y."/>
            <person name="Mineta K."/>
            <person name="Ogasawara M."/>
            <person name="Sasakura Y."/>
            <person name="Shoguchi E."/>
            <person name="Ueno K."/>
            <person name="Yamada L."/>
            <person name="Matsumoto J."/>
            <person name="Wasserscheid J."/>
            <person name="Dewar K."/>
            <person name="Wiley G.B."/>
            <person name="Macmil S.L."/>
            <person name="Roe B.A."/>
            <person name="Zeller R.W."/>
            <person name="Hastings K.E."/>
            <person name="Lemaire P."/>
            <person name="Lindquist E."/>
            <person name="Endo T."/>
            <person name="Hotta K."/>
            <person name="Inaba K."/>
        </authorList>
    </citation>
    <scope>NUCLEOTIDE SEQUENCE [LARGE SCALE GENOMIC DNA]</scope>
    <source>
        <strain evidence="3">wild type</strain>
    </source>
</reference>
<proteinExistence type="predicted"/>
<organism evidence="3 4">
    <name type="scientific">Ciona intestinalis</name>
    <name type="common">Transparent sea squirt</name>
    <name type="synonym">Ascidia intestinalis</name>
    <dbReference type="NCBI Taxonomy" id="7719"/>
    <lineage>
        <taxon>Eukaryota</taxon>
        <taxon>Metazoa</taxon>
        <taxon>Chordata</taxon>
        <taxon>Tunicata</taxon>
        <taxon>Ascidiacea</taxon>
        <taxon>Phlebobranchia</taxon>
        <taxon>Cionidae</taxon>
        <taxon>Ciona</taxon>
    </lineage>
</organism>
<feature type="compositionally biased region" description="Polar residues" evidence="1">
    <location>
        <begin position="218"/>
        <end position="230"/>
    </location>
</feature>
<dbReference type="InterPro" id="IPR021544">
    <property type="entry name" value="Vanabin-2"/>
</dbReference>
<dbReference type="Gene3D" id="1.10.246.100">
    <property type="entry name" value="Vanadium-binding protein 2"/>
    <property type="match status" value="1"/>
</dbReference>
<dbReference type="Proteomes" id="UP000008144">
    <property type="component" value="Chromosome 3"/>
</dbReference>
<evidence type="ECO:0000256" key="1">
    <source>
        <dbReference type="SAM" id="MobiDB-lite"/>
    </source>
</evidence>
<evidence type="ECO:0000256" key="2">
    <source>
        <dbReference type="SAM" id="SignalP"/>
    </source>
</evidence>
<gene>
    <name evidence="3" type="primary">vanabin2</name>
</gene>
<evidence type="ECO:0000313" key="4">
    <source>
        <dbReference type="Proteomes" id="UP000008144"/>
    </source>
</evidence>
<dbReference type="SUPFAM" id="SSF144129">
    <property type="entry name" value="Vanabin-like"/>
    <property type="match status" value="1"/>
</dbReference>
<name>F6T9H4_CIOIN</name>
<reference evidence="3" key="3">
    <citation type="submission" date="2025-08" db="UniProtKB">
        <authorList>
            <consortium name="Ensembl"/>
        </authorList>
    </citation>
    <scope>IDENTIFICATION</scope>
</reference>
<dbReference type="GeneTree" id="ENSGT00730000112542"/>
<dbReference type="Ensembl" id="ENSCINT00000022589.2">
    <property type="protein sequence ID" value="ENSCINP00000022343.2"/>
    <property type="gene ID" value="ENSCING00000011771.2"/>
</dbReference>
<dbReference type="AlphaFoldDB" id="F6T9H4"/>
<dbReference type="HOGENOM" id="CLU_1109120_0_0_1"/>
<accession>F6T9H4</accession>
<reference evidence="4" key="1">
    <citation type="journal article" date="2002" name="Science">
        <title>The draft genome of Ciona intestinalis: insights into chordate and vertebrate origins.</title>
        <authorList>
            <person name="Dehal P."/>
            <person name="Satou Y."/>
            <person name="Campbell R.K."/>
            <person name="Chapman J."/>
            <person name="Degnan B."/>
            <person name="De Tomaso A."/>
            <person name="Davidson B."/>
            <person name="Di Gregorio A."/>
            <person name="Gelpke M."/>
            <person name="Goodstein D.M."/>
            <person name="Harafuji N."/>
            <person name="Hastings K.E."/>
            <person name="Ho I."/>
            <person name="Hotta K."/>
            <person name="Huang W."/>
            <person name="Kawashima T."/>
            <person name="Lemaire P."/>
            <person name="Martinez D."/>
            <person name="Meinertzhagen I.A."/>
            <person name="Necula S."/>
            <person name="Nonaka M."/>
            <person name="Putnam N."/>
            <person name="Rash S."/>
            <person name="Saiga H."/>
            <person name="Satake M."/>
            <person name="Terry A."/>
            <person name="Yamada L."/>
            <person name="Wang H.G."/>
            <person name="Awazu S."/>
            <person name="Azumi K."/>
            <person name="Boore J."/>
            <person name="Branno M."/>
            <person name="Chin-Bow S."/>
            <person name="DeSantis R."/>
            <person name="Doyle S."/>
            <person name="Francino P."/>
            <person name="Keys D.N."/>
            <person name="Haga S."/>
            <person name="Hayashi H."/>
            <person name="Hino K."/>
            <person name="Imai K.S."/>
            <person name="Inaba K."/>
            <person name="Kano S."/>
            <person name="Kobayashi K."/>
            <person name="Kobayashi M."/>
            <person name="Lee B.I."/>
            <person name="Makabe K.W."/>
            <person name="Manohar C."/>
            <person name="Matassi G."/>
            <person name="Medina M."/>
            <person name="Mochizuki Y."/>
            <person name="Mount S."/>
            <person name="Morishita T."/>
            <person name="Miura S."/>
            <person name="Nakayama A."/>
            <person name="Nishizaka S."/>
            <person name="Nomoto H."/>
            <person name="Ohta F."/>
            <person name="Oishi K."/>
            <person name="Rigoutsos I."/>
            <person name="Sano M."/>
            <person name="Sasaki A."/>
            <person name="Sasakura Y."/>
            <person name="Shoguchi E."/>
            <person name="Shin-i T."/>
            <person name="Spagnuolo A."/>
            <person name="Stainier D."/>
            <person name="Suzuki M.M."/>
            <person name="Tassy O."/>
            <person name="Takatori N."/>
            <person name="Tokuoka M."/>
            <person name="Yagi K."/>
            <person name="Yoshizaki F."/>
            <person name="Wada S."/>
            <person name="Zhang C."/>
            <person name="Hyatt P.D."/>
            <person name="Larimer F."/>
            <person name="Detter C."/>
            <person name="Doggett N."/>
            <person name="Glavina T."/>
            <person name="Hawkins T."/>
            <person name="Richardson P."/>
            <person name="Lucas S."/>
            <person name="Kohara Y."/>
            <person name="Levine M."/>
            <person name="Satoh N."/>
            <person name="Rokhsar D.S."/>
        </authorList>
    </citation>
    <scope>NUCLEOTIDE SEQUENCE [LARGE SCALE GENOMIC DNA]</scope>
</reference>